<evidence type="ECO:0000256" key="4">
    <source>
        <dbReference type="ARBA" id="ARBA00023012"/>
    </source>
</evidence>
<dbReference type="InterPro" id="IPR002197">
    <property type="entry name" value="HTH_Fis"/>
</dbReference>
<sequence>MKPEKPGLSVLLVEDDLNISRGCRQAMELAGIPVKEVTTGEDAQRRLQTDCPGVVVSDLRLPRMDGMDLLRWVYKLDPDLPVIIITGHGDITLAVEAMRCGAYDFMEKPFLPSALVDVVRRALEKRELVLEVESLRRRLDHRDDLENRLIGHSLLMAKVRKSILNVADAAIDVLIVGETGTGKEMVARCLHDFSSARQQNFVPLNCGGMADSLLDNELFGHESGAFTDAKQRRIGKIEYANGGTLFLDEVETMSTHMQIKLLRFLEERVIERLGSNGCKEISVSCRVVAAAKGDLKELSGEGKFRLDLYFRLNRVRIELPALRERREDIPELYDKFLLQAAKRHNRPLPPLTPEHLRQLMALDWPGNVRELRNAADCNVLGIDYETITSGKDSTSLSLAQDVDNYERLRISIELTKQDGNIGRTAEALQVARTTLHDKLKKYGLI</sequence>
<keyword evidence="12" id="KW-1185">Reference proteome</keyword>
<dbReference type="GO" id="GO:0000160">
    <property type="term" value="P:phosphorelay signal transduction system"/>
    <property type="evidence" value="ECO:0007669"/>
    <property type="project" value="UniProtKB-KW"/>
</dbReference>
<keyword evidence="1 8" id="KW-0597">Phosphoprotein</keyword>
<dbReference type="PROSITE" id="PS00675">
    <property type="entry name" value="SIGMA54_INTERACT_1"/>
    <property type="match status" value="1"/>
</dbReference>
<dbReference type="InterPro" id="IPR002078">
    <property type="entry name" value="Sigma_54_int"/>
</dbReference>
<evidence type="ECO:0000313" key="12">
    <source>
        <dbReference type="Proteomes" id="UP000199169"/>
    </source>
</evidence>
<dbReference type="GO" id="GO:0043565">
    <property type="term" value="F:sequence-specific DNA binding"/>
    <property type="evidence" value="ECO:0007669"/>
    <property type="project" value="InterPro"/>
</dbReference>
<name>A0A1A8XSA8_9PROT</name>
<dbReference type="GO" id="GO:0005524">
    <property type="term" value="F:ATP binding"/>
    <property type="evidence" value="ECO:0007669"/>
    <property type="project" value="UniProtKB-KW"/>
</dbReference>
<keyword evidence="2" id="KW-0547">Nucleotide-binding</keyword>
<dbReference type="AlphaFoldDB" id="A0A1A8XSA8"/>
<dbReference type="EMBL" id="FLQX01000123">
    <property type="protein sequence ID" value="SBT07596.1"/>
    <property type="molecule type" value="Genomic_DNA"/>
</dbReference>
<dbReference type="PANTHER" id="PTHR32071:SF57">
    <property type="entry name" value="C4-DICARBOXYLATE TRANSPORT TRANSCRIPTIONAL REGULATORY PROTEIN DCTD"/>
    <property type="match status" value="1"/>
</dbReference>
<organism evidence="11 12">
    <name type="scientific">Candidatus Accumulibacter aalborgensis</name>
    <dbReference type="NCBI Taxonomy" id="1860102"/>
    <lineage>
        <taxon>Bacteria</taxon>
        <taxon>Pseudomonadati</taxon>
        <taxon>Pseudomonadota</taxon>
        <taxon>Betaproteobacteria</taxon>
        <taxon>Candidatus Accumulibacter</taxon>
    </lineage>
</organism>
<evidence type="ECO:0000259" key="10">
    <source>
        <dbReference type="PROSITE" id="PS50110"/>
    </source>
</evidence>
<dbReference type="Pfam" id="PF25601">
    <property type="entry name" value="AAA_lid_14"/>
    <property type="match status" value="1"/>
</dbReference>
<dbReference type="PROSITE" id="PS50045">
    <property type="entry name" value="SIGMA54_INTERACT_4"/>
    <property type="match status" value="1"/>
</dbReference>
<feature type="modified residue" description="4-aspartylphosphate" evidence="8">
    <location>
        <position position="58"/>
    </location>
</feature>
<dbReference type="InterPro" id="IPR009057">
    <property type="entry name" value="Homeodomain-like_sf"/>
</dbReference>
<dbReference type="InterPro" id="IPR003593">
    <property type="entry name" value="AAA+_ATPase"/>
</dbReference>
<dbReference type="InterPro" id="IPR011006">
    <property type="entry name" value="CheY-like_superfamily"/>
</dbReference>
<dbReference type="CDD" id="cd17549">
    <property type="entry name" value="REC_DctD-like"/>
    <property type="match status" value="1"/>
</dbReference>
<protein>
    <submittedName>
        <fullName evidence="11">C4-dicarboxylate transport transcriptional regulatory protein DctD</fullName>
    </submittedName>
</protein>
<dbReference type="STRING" id="1860102.ACCAA_460014"/>
<dbReference type="CDD" id="cd00009">
    <property type="entry name" value="AAA"/>
    <property type="match status" value="1"/>
</dbReference>
<evidence type="ECO:0000256" key="1">
    <source>
        <dbReference type="ARBA" id="ARBA00022553"/>
    </source>
</evidence>
<dbReference type="PROSITE" id="PS00676">
    <property type="entry name" value="SIGMA54_INTERACT_2"/>
    <property type="match status" value="1"/>
</dbReference>
<dbReference type="InterPro" id="IPR027417">
    <property type="entry name" value="P-loop_NTPase"/>
</dbReference>
<evidence type="ECO:0000259" key="9">
    <source>
        <dbReference type="PROSITE" id="PS50045"/>
    </source>
</evidence>
<dbReference type="SMART" id="SM00382">
    <property type="entry name" value="AAA"/>
    <property type="match status" value="1"/>
</dbReference>
<evidence type="ECO:0000313" key="11">
    <source>
        <dbReference type="EMBL" id="SBT07596.1"/>
    </source>
</evidence>
<dbReference type="InterPro" id="IPR025943">
    <property type="entry name" value="Sigma_54_int_dom_ATP-bd_2"/>
</dbReference>
<dbReference type="InterPro" id="IPR058031">
    <property type="entry name" value="AAA_lid_NorR"/>
</dbReference>
<dbReference type="PROSITE" id="PS50110">
    <property type="entry name" value="RESPONSE_REGULATORY"/>
    <property type="match status" value="1"/>
</dbReference>
<dbReference type="Gene3D" id="3.40.50.300">
    <property type="entry name" value="P-loop containing nucleotide triphosphate hydrolases"/>
    <property type="match status" value="1"/>
</dbReference>
<evidence type="ECO:0000256" key="8">
    <source>
        <dbReference type="PROSITE-ProRule" id="PRU00169"/>
    </source>
</evidence>
<dbReference type="Pfam" id="PF00158">
    <property type="entry name" value="Sigma54_activat"/>
    <property type="match status" value="1"/>
</dbReference>
<dbReference type="RefSeq" id="WP_186407786.1">
    <property type="nucleotide sequence ID" value="NZ_FLQX01000123.1"/>
</dbReference>
<dbReference type="FunFam" id="3.40.50.2300:FF:000018">
    <property type="entry name" value="DNA-binding transcriptional regulator NtrC"/>
    <property type="match status" value="1"/>
</dbReference>
<dbReference type="FunFam" id="3.40.50.300:FF:000006">
    <property type="entry name" value="DNA-binding transcriptional regulator NtrC"/>
    <property type="match status" value="1"/>
</dbReference>
<accession>A0A1A8XSA8</accession>
<dbReference type="SUPFAM" id="SSF52172">
    <property type="entry name" value="CheY-like"/>
    <property type="match status" value="1"/>
</dbReference>
<dbReference type="GO" id="GO:0006355">
    <property type="term" value="P:regulation of DNA-templated transcription"/>
    <property type="evidence" value="ECO:0007669"/>
    <property type="project" value="InterPro"/>
</dbReference>
<dbReference type="SMART" id="SM00448">
    <property type="entry name" value="REC"/>
    <property type="match status" value="1"/>
</dbReference>
<evidence type="ECO:0000256" key="2">
    <source>
        <dbReference type="ARBA" id="ARBA00022741"/>
    </source>
</evidence>
<dbReference type="InterPro" id="IPR025662">
    <property type="entry name" value="Sigma_54_int_dom_ATP-bd_1"/>
</dbReference>
<dbReference type="SUPFAM" id="SSF46689">
    <property type="entry name" value="Homeodomain-like"/>
    <property type="match status" value="1"/>
</dbReference>
<feature type="domain" description="Response regulatory" evidence="10">
    <location>
        <begin position="9"/>
        <end position="123"/>
    </location>
</feature>
<evidence type="ECO:0000256" key="5">
    <source>
        <dbReference type="ARBA" id="ARBA00023015"/>
    </source>
</evidence>
<evidence type="ECO:0000256" key="7">
    <source>
        <dbReference type="ARBA" id="ARBA00023163"/>
    </source>
</evidence>
<keyword evidence="5" id="KW-0805">Transcription regulation</keyword>
<proteinExistence type="predicted"/>
<keyword evidence="7" id="KW-0804">Transcription</keyword>
<keyword evidence="6" id="KW-0238">DNA-binding</keyword>
<dbReference type="Gene3D" id="1.10.8.60">
    <property type="match status" value="1"/>
</dbReference>
<dbReference type="Proteomes" id="UP000199169">
    <property type="component" value="Unassembled WGS sequence"/>
</dbReference>
<dbReference type="PANTHER" id="PTHR32071">
    <property type="entry name" value="TRANSCRIPTIONAL REGULATORY PROTEIN"/>
    <property type="match status" value="1"/>
</dbReference>
<dbReference type="PROSITE" id="PS00688">
    <property type="entry name" value="SIGMA54_INTERACT_3"/>
    <property type="match status" value="1"/>
</dbReference>
<dbReference type="InterPro" id="IPR025944">
    <property type="entry name" value="Sigma_54_int_dom_CS"/>
</dbReference>
<dbReference type="Gene3D" id="1.10.10.60">
    <property type="entry name" value="Homeodomain-like"/>
    <property type="match status" value="1"/>
</dbReference>
<feature type="domain" description="Sigma-54 factor interaction" evidence="9">
    <location>
        <begin position="149"/>
        <end position="380"/>
    </location>
</feature>
<keyword evidence="3" id="KW-0067">ATP-binding</keyword>
<dbReference type="InterPro" id="IPR001789">
    <property type="entry name" value="Sig_transdc_resp-reg_receiver"/>
</dbReference>
<reference evidence="11 12" key="1">
    <citation type="submission" date="2016-06" db="EMBL/GenBank/DDBJ databases">
        <authorList>
            <person name="Kjaerup R.B."/>
            <person name="Dalgaard T.S."/>
            <person name="Juul-Madsen H.R."/>
        </authorList>
    </citation>
    <scope>NUCLEOTIDE SEQUENCE [LARGE SCALE GENOMIC DNA]</scope>
    <source>
        <strain evidence="11">3</strain>
    </source>
</reference>
<dbReference type="Gene3D" id="3.40.50.2300">
    <property type="match status" value="1"/>
</dbReference>
<dbReference type="Pfam" id="PF00072">
    <property type="entry name" value="Response_reg"/>
    <property type="match status" value="1"/>
</dbReference>
<gene>
    <name evidence="11" type="primary">dctD</name>
    <name evidence="11" type="ORF">ACCAA_460014</name>
</gene>
<dbReference type="Pfam" id="PF02954">
    <property type="entry name" value="HTH_8"/>
    <property type="match status" value="1"/>
</dbReference>
<dbReference type="SUPFAM" id="SSF52540">
    <property type="entry name" value="P-loop containing nucleoside triphosphate hydrolases"/>
    <property type="match status" value="1"/>
</dbReference>
<evidence type="ECO:0000256" key="6">
    <source>
        <dbReference type="ARBA" id="ARBA00023125"/>
    </source>
</evidence>
<keyword evidence="4" id="KW-0902">Two-component regulatory system</keyword>
<evidence type="ECO:0000256" key="3">
    <source>
        <dbReference type="ARBA" id="ARBA00022840"/>
    </source>
</evidence>